<keyword evidence="4" id="KW-0677">Repeat</keyword>
<feature type="compositionally biased region" description="Basic and acidic residues" evidence="11">
    <location>
        <begin position="238"/>
        <end position="251"/>
    </location>
</feature>
<evidence type="ECO:0000313" key="13">
    <source>
        <dbReference type="EMBL" id="KAG0250884.1"/>
    </source>
</evidence>
<evidence type="ECO:0000259" key="12">
    <source>
        <dbReference type="Pfam" id="PF08581"/>
    </source>
</evidence>
<feature type="repeat" description="WD" evidence="9">
    <location>
        <begin position="440"/>
        <end position="474"/>
    </location>
</feature>
<feature type="repeat" description="WD" evidence="9">
    <location>
        <begin position="564"/>
        <end position="598"/>
    </location>
</feature>
<feature type="region of interest" description="Disordered" evidence="11">
    <location>
        <begin position="93"/>
        <end position="361"/>
    </location>
</feature>
<evidence type="ECO:0000256" key="8">
    <source>
        <dbReference type="ARBA" id="ARBA00060760"/>
    </source>
</evidence>
<organism evidence="13 14">
    <name type="scientific">Mortierella polycephala</name>
    <dbReference type="NCBI Taxonomy" id="41804"/>
    <lineage>
        <taxon>Eukaryota</taxon>
        <taxon>Fungi</taxon>
        <taxon>Fungi incertae sedis</taxon>
        <taxon>Mucoromycota</taxon>
        <taxon>Mortierellomycotina</taxon>
        <taxon>Mortierellomycetes</taxon>
        <taxon>Mortierellales</taxon>
        <taxon>Mortierellaceae</taxon>
        <taxon>Mortierella</taxon>
    </lineage>
</organism>
<feature type="repeat" description="WD" evidence="9">
    <location>
        <begin position="656"/>
        <end position="694"/>
    </location>
</feature>
<evidence type="ECO:0000256" key="1">
    <source>
        <dbReference type="ARBA" id="ARBA00004123"/>
    </source>
</evidence>
<keyword evidence="14" id="KW-1185">Reference proteome</keyword>
<dbReference type="SUPFAM" id="SSF50978">
    <property type="entry name" value="WD40 repeat-like"/>
    <property type="match status" value="1"/>
</dbReference>
<dbReference type="EMBL" id="JAAAJA010000638">
    <property type="protein sequence ID" value="KAG0250884.1"/>
    <property type="molecule type" value="Genomic_DNA"/>
</dbReference>
<feature type="compositionally biased region" description="Low complexity" evidence="11">
    <location>
        <begin position="268"/>
        <end position="286"/>
    </location>
</feature>
<keyword evidence="2" id="KW-0678">Repressor</keyword>
<evidence type="ECO:0000256" key="11">
    <source>
        <dbReference type="SAM" id="MobiDB-lite"/>
    </source>
</evidence>
<dbReference type="Pfam" id="PF08581">
    <property type="entry name" value="Tup_N"/>
    <property type="match status" value="1"/>
</dbReference>
<dbReference type="PRINTS" id="PR00320">
    <property type="entry name" value="GPROTEINBRPT"/>
</dbReference>
<dbReference type="PROSITE" id="PS50082">
    <property type="entry name" value="WD_REPEATS_2"/>
    <property type="match status" value="6"/>
</dbReference>
<evidence type="ECO:0000256" key="6">
    <source>
        <dbReference type="ARBA" id="ARBA00023163"/>
    </source>
</evidence>
<dbReference type="Proteomes" id="UP000726737">
    <property type="component" value="Unassembled WGS sequence"/>
</dbReference>
<keyword evidence="5" id="KW-0805">Transcription regulation</keyword>
<dbReference type="PANTHER" id="PTHR19848:SF8">
    <property type="entry name" value="F-BOX AND WD REPEAT DOMAIN CONTAINING 7"/>
    <property type="match status" value="1"/>
</dbReference>
<proteinExistence type="inferred from homology"/>
<evidence type="ECO:0000256" key="3">
    <source>
        <dbReference type="ARBA" id="ARBA00022574"/>
    </source>
</evidence>
<feature type="compositionally biased region" description="Gly residues" evidence="11">
    <location>
        <begin position="126"/>
        <end position="135"/>
    </location>
</feature>
<evidence type="ECO:0000313" key="14">
    <source>
        <dbReference type="Proteomes" id="UP000726737"/>
    </source>
</evidence>
<dbReference type="GO" id="GO:0005634">
    <property type="term" value="C:nucleus"/>
    <property type="evidence" value="ECO:0007669"/>
    <property type="project" value="UniProtKB-SubCell"/>
</dbReference>
<keyword evidence="7" id="KW-0539">Nucleus</keyword>
<comment type="subcellular location">
    <subcellularLocation>
        <location evidence="1">Nucleus</location>
    </subcellularLocation>
</comment>
<evidence type="ECO:0000256" key="5">
    <source>
        <dbReference type="ARBA" id="ARBA00023015"/>
    </source>
</evidence>
<evidence type="ECO:0000256" key="4">
    <source>
        <dbReference type="ARBA" id="ARBA00022737"/>
    </source>
</evidence>
<feature type="repeat" description="WD" evidence="9">
    <location>
        <begin position="475"/>
        <end position="516"/>
    </location>
</feature>
<evidence type="ECO:0000256" key="2">
    <source>
        <dbReference type="ARBA" id="ARBA00022491"/>
    </source>
</evidence>
<comment type="similarity">
    <text evidence="8">Belongs to the WD repeat TUP1 family.</text>
</comment>
<gene>
    <name evidence="13" type="primary">TUP1_2</name>
    <name evidence="13" type="ORF">BG011_007999</name>
</gene>
<protein>
    <submittedName>
        <fullName evidence="13">General transcription repressor</fullName>
    </submittedName>
</protein>
<keyword evidence="6" id="KW-0804">Transcription</keyword>
<dbReference type="SMART" id="SM00320">
    <property type="entry name" value="WD40"/>
    <property type="match status" value="7"/>
</dbReference>
<dbReference type="InterPro" id="IPR019775">
    <property type="entry name" value="WD40_repeat_CS"/>
</dbReference>
<feature type="compositionally biased region" description="Pro residues" evidence="11">
    <location>
        <begin position="101"/>
        <end position="114"/>
    </location>
</feature>
<dbReference type="InterPro" id="IPR001680">
    <property type="entry name" value="WD40_rpt"/>
</dbReference>
<reference evidence="13" key="1">
    <citation type="journal article" date="2020" name="Fungal Divers.">
        <title>Resolving the Mortierellaceae phylogeny through synthesis of multi-gene phylogenetics and phylogenomics.</title>
        <authorList>
            <person name="Vandepol N."/>
            <person name="Liber J."/>
            <person name="Desiro A."/>
            <person name="Na H."/>
            <person name="Kennedy M."/>
            <person name="Barry K."/>
            <person name="Grigoriev I.V."/>
            <person name="Miller A.N."/>
            <person name="O'Donnell K."/>
            <person name="Stajich J.E."/>
            <person name="Bonito G."/>
        </authorList>
    </citation>
    <scope>NUCLEOTIDE SEQUENCE</scope>
    <source>
        <strain evidence="13">KOD948</strain>
    </source>
</reference>
<comment type="caution">
    <text evidence="13">The sequence shown here is derived from an EMBL/GenBank/DDBJ whole genome shotgun (WGS) entry which is preliminary data.</text>
</comment>
<name>A0A9P6PNU1_9FUNG</name>
<feature type="domain" description="Transcriptional repressor Tup1 N-terminal" evidence="12">
    <location>
        <begin position="19"/>
        <end position="96"/>
    </location>
</feature>
<evidence type="ECO:0000256" key="9">
    <source>
        <dbReference type="PROSITE-ProRule" id="PRU00221"/>
    </source>
</evidence>
<feature type="compositionally biased region" description="Low complexity" evidence="11">
    <location>
        <begin position="205"/>
        <end position="235"/>
    </location>
</feature>
<feature type="repeat" description="WD" evidence="9">
    <location>
        <begin position="522"/>
        <end position="563"/>
    </location>
</feature>
<dbReference type="PROSITE" id="PS00678">
    <property type="entry name" value="WD_REPEATS_1"/>
    <property type="match status" value="4"/>
</dbReference>
<dbReference type="OrthoDB" id="17410at2759"/>
<feature type="compositionally biased region" description="Polar residues" evidence="11">
    <location>
        <begin position="329"/>
        <end position="338"/>
    </location>
</feature>
<sequence length="694" mass="75765">MSGIYNHRPMVPGRSAGVPEWVDLIKQEFETLNHEAMLAKAQRDECEHKINSQIQEMDAFRRALYELERKHDAMKTQYHMWEEEVVRLRREVEQRGGAVQPPHPHPHAQPPPPNIGQGHSNLFGGIISGGPGGPGLIAPPQMADPSQPPHPQQHQGQQQPQGQQPQQQQQQQAQQQQHMQQQQHHQQQQQHMQQHSYGGPGVPGGPNMPQGGQAPHSPYMNGNNGLPQQQGQPQPKRFKTENDGPRFKTEGDIPPPGAPGHMYGNMSPNPHGNPNGQGQMPPGMGPSYNTSAPPPGSKQPTKAVKGGAYIQAKEEPQSSPSSNKRKSGVASSTPTTLARTGRGGNTSSNWSDDPDNVPPQLKREGLDWFAISNPKVPQLLKVDLVHTMEHSSVVCCVRFSADGKYLATGCNRSAQIFDIQTGQSVCVLADDTAGKDDLYIRSVCFSPDGKYLATGAEDKQIRIWEINRKKILMVLKGHEQDIYSLDFSRDGRIIVSGSGDQTARVWDMETGKCLFVLTVGDVDLKDAGVTSVAISPDGRLVAAGSLDRMVRVWDTHTGQLLEKLEGHKDSVYSVAFAPDGKTLVSGSLDRTLKSWDLNIGGRNGSRGTTCRATFNGHKDFVLSVAVSPDGKWVVSGSKDRGVQFWDPNSTAVQFMLQGHKNSVISVALSPAGTYFATGSGDTRARVWSYESTQD</sequence>
<evidence type="ECO:0000256" key="7">
    <source>
        <dbReference type="ARBA" id="ARBA00023242"/>
    </source>
</evidence>
<feature type="compositionally biased region" description="Low complexity" evidence="11">
    <location>
        <begin position="152"/>
        <end position="195"/>
    </location>
</feature>
<dbReference type="CDD" id="cd00200">
    <property type="entry name" value="WD40"/>
    <property type="match status" value="1"/>
</dbReference>
<dbReference type="AlphaFoldDB" id="A0A9P6PNU1"/>
<dbReference type="PANTHER" id="PTHR19848">
    <property type="entry name" value="WD40 REPEAT PROTEIN"/>
    <property type="match status" value="1"/>
</dbReference>
<dbReference type="InterPro" id="IPR020472">
    <property type="entry name" value="WD40_PAC1"/>
</dbReference>
<dbReference type="PROSITE" id="PS50294">
    <property type="entry name" value="WD_REPEATS_REGION"/>
    <property type="match status" value="6"/>
</dbReference>
<dbReference type="Gene3D" id="1.20.5.340">
    <property type="match status" value="1"/>
</dbReference>
<accession>A0A9P6PNU1</accession>
<feature type="coiled-coil region" evidence="10">
    <location>
        <begin position="50"/>
        <end position="91"/>
    </location>
</feature>
<dbReference type="InterPro" id="IPR036322">
    <property type="entry name" value="WD40_repeat_dom_sf"/>
</dbReference>
<dbReference type="InterPro" id="IPR015943">
    <property type="entry name" value="WD40/YVTN_repeat-like_dom_sf"/>
</dbReference>
<feature type="repeat" description="WD" evidence="9">
    <location>
        <begin position="614"/>
        <end position="646"/>
    </location>
</feature>
<keyword evidence="10" id="KW-0175">Coiled coil</keyword>
<dbReference type="FunFam" id="2.130.10.10:FF:000503">
    <property type="entry name" value="Glucose repression regulatory protein TUP1"/>
    <property type="match status" value="1"/>
</dbReference>
<dbReference type="Gene3D" id="2.130.10.10">
    <property type="entry name" value="YVTN repeat-like/Quinoprotein amine dehydrogenase"/>
    <property type="match status" value="1"/>
</dbReference>
<dbReference type="InterPro" id="IPR013890">
    <property type="entry name" value="Tscrpt_rep_Tup1_N"/>
</dbReference>
<evidence type="ECO:0000256" key="10">
    <source>
        <dbReference type="SAM" id="Coils"/>
    </source>
</evidence>
<keyword evidence="3 9" id="KW-0853">WD repeat</keyword>
<dbReference type="Pfam" id="PF00400">
    <property type="entry name" value="WD40"/>
    <property type="match status" value="7"/>
</dbReference>